<evidence type="ECO:0000313" key="2">
    <source>
        <dbReference type="Proteomes" id="UP000054018"/>
    </source>
</evidence>
<reference evidence="1 2" key="1">
    <citation type="submission" date="2014-04" db="EMBL/GenBank/DDBJ databases">
        <authorList>
            <consortium name="DOE Joint Genome Institute"/>
            <person name="Kuo A."/>
            <person name="Kohler A."/>
            <person name="Costa M.D."/>
            <person name="Nagy L.G."/>
            <person name="Floudas D."/>
            <person name="Copeland A."/>
            <person name="Barry K.W."/>
            <person name="Cichocki N."/>
            <person name="Veneault-Fourrey C."/>
            <person name="LaButti K."/>
            <person name="Lindquist E.A."/>
            <person name="Lipzen A."/>
            <person name="Lundell T."/>
            <person name="Morin E."/>
            <person name="Murat C."/>
            <person name="Sun H."/>
            <person name="Tunlid A."/>
            <person name="Henrissat B."/>
            <person name="Grigoriev I.V."/>
            <person name="Hibbett D.S."/>
            <person name="Martin F."/>
            <person name="Nordberg H.P."/>
            <person name="Cantor M.N."/>
            <person name="Hua S.X."/>
        </authorList>
    </citation>
    <scope>NUCLEOTIDE SEQUENCE [LARGE SCALE GENOMIC DNA]</scope>
    <source>
        <strain evidence="1 2">441</strain>
    </source>
</reference>
<protein>
    <submittedName>
        <fullName evidence="1">Uncharacterized protein</fullName>
    </submittedName>
</protein>
<name>A0A0C9YF25_9AGAM</name>
<dbReference type="EMBL" id="KN834078">
    <property type="protein sequence ID" value="KIK12484.1"/>
    <property type="molecule type" value="Genomic_DNA"/>
</dbReference>
<keyword evidence="2" id="KW-1185">Reference proteome</keyword>
<reference evidence="2" key="2">
    <citation type="submission" date="2015-01" db="EMBL/GenBank/DDBJ databases">
        <title>Evolutionary Origins and Diversification of the Mycorrhizal Mutualists.</title>
        <authorList>
            <consortium name="DOE Joint Genome Institute"/>
            <consortium name="Mycorrhizal Genomics Consortium"/>
            <person name="Kohler A."/>
            <person name="Kuo A."/>
            <person name="Nagy L.G."/>
            <person name="Floudas D."/>
            <person name="Copeland A."/>
            <person name="Barry K.W."/>
            <person name="Cichocki N."/>
            <person name="Veneault-Fourrey C."/>
            <person name="LaButti K."/>
            <person name="Lindquist E.A."/>
            <person name="Lipzen A."/>
            <person name="Lundell T."/>
            <person name="Morin E."/>
            <person name="Murat C."/>
            <person name="Riley R."/>
            <person name="Ohm R."/>
            <person name="Sun H."/>
            <person name="Tunlid A."/>
            <person name="Henrissat B."/>
            <person name="Grigoriev I.V."/>
            <person name="Hibbett D.S."/>
            <person name="Martin F."/>
        </authorList>
    </citation>
    <scope>NUCLEOTIDE SEQUENCE [LARGE SCALE GENOMIC DNA]</scope>
    <source>
        <strain evidence="2">441</strain>
    </source>
</reference>
<dbReference type="HOGENOM" id="CLU_2984641_0_0_1"/>
<gene>
    <name evidence="1" type="ORF">PISMIDRAFT_689432</name>
</gene>
<dbReference type="AlphaFoldDB" id="A0A0C9YF25"/>
<organism evidence="1 2">
    <name type="scientific">Pisolithus microcarpus 441</name>
    <dbReference type="NCBI Taxonomy" id="765257"/>
    <lineage>
        <taxon>Eukaryota</taxon>
        <taxon>Fungi</taxon>
        <taxon>Dikarya</taxon>
        <taxon>Basidiomycota</taxon>
        <taxon>Agaricomycotina</taxon>
        <taxon>Agaricomycetes</taxon>
        <taxon>Agaricomycetidae</taxon>
        <taxon>Boletales</taxon>
        <taxon>Sclerodermatineae</taxon>
        <taxon>Pisolithaceae</taxon>
        <taxon>Pisolithus</taxon>
    </lineage>
</organism>
<dbReference type="Proteomes" id="UP000054018">
    <property type="component" value="Unassembled WGS sequence"/>
</dbReference>
<proteinExistence type="predicted"/>
<evidence type="ECO:0000313" key="1">
    <source>
        <dbReference type="EMBL" id="KIK12484.1"/>
    </source>
</evidence>
<feature type="non-terminal residue" evidence="1">
    <location>
        <position position="58"/>
    </location>
</feature>
<sequence length="58" mass="6776">MVRGLLRTRGAGVLTWIQIREQFGMRIDTRRQTPLIRSGTCHENLSYTHSPYRAIYVV</sequence>
<accession>A0A0C9YF25</accession>